<dbReference type="EMBL" id="ML119053">
    <property type="protein sequence ID" value="ROT39960.1"/>
    <property type="molecule type" value="Genomic_DNA"/>
</dbReference>
<evidence type="ECO:0000256" key="1">
    <source>
        <dbReference type="ARBA" id="ARBA00009183"/>
    </source>
</evidence>
<name>A0A3N2PZL1_SODAK</name>
<dbReference type="InterPro" id="IPR050346">
    <property type="entry name" value="FMO-like"/>
</dbReference>
<comment type="similarity">
    <text evidence="1">Belongs to the FMO family.</text>
</comment>
<dbReference type="OrthoDB" id="2915840at2759"/>
<keyword evidence="4" id="KW-0560">Oxidoreductase</keyword>
<evidence type="ECO:0000313" key="6">
    <source>
        <dbReference type="Proteomes" id="UP000272025"/>
    </source>
</evidence>
<reference evidence="5 6" key="1">
    <citation type="journal article" date="2018" name="Mol. Ecol.">
        <title>The obligate alkalophilic soda-lake fungus Sodiomyces alkalinus has shifted to a protein diet.</title>
        <authorList>
            <person name="Grum-Grzhimaylo A.A."/>
            <person name="Falkoski D.L."/>
            <person name="van den Heuvel J."/>
            <person name="Valero-Jimenez C.A."/>
            <person name="Min B."/>
            <person name="Choi I.G."/>
            <person name="Lipzen A."/>
            <person name="Daum C.G."/>
            <person name="Aanen D.K."/>
            <person name="Tsang A."/>
            <person name="Henrissat B."/>
            <person name="Bilanenko E.N."/>
            <person name="de Vries R.P."/>
            <person name="van Kan J.A.L."/>
            <person name="Grigoriev I.V."/>
            <person name="Debets A.J.M."/>
        </authorList>
    </citation>
    <scope>NUCLEOTIDE SEQUENCE [LARGE SCALE GENOMIC DNA]</scope>
    <source>
        <strain evidence="5 6">F11</strain>
    </source>
</reference>
<dbReference type="Gene3D" id="3.50.50.60">
    <property type="entry name" value="FAD/NAD(P)-binding domain"/>
    <property type="match status" value="1"/>
</dbReference>
<dbReference type="InterPro" id="IPR020946">
    <property type="entry name" value="Flavin_mOase-like"/>
</dbReference>
<dbReference type="STRING" id="1314773.A0A3N2PZL1"/>
<dbReference type="GO" id="GO:0050660">
    <property type="term" value="F:flavin adenine dinucleotide binding"/>
    <property type="evidence" value="ECO:0007669"/>
    <property type="project" value="InterPro"/>
</dbReference>
<dbReference type="PANTHER" id="PTHR23023">
    <property type="entry name" value="DIMETHYLANILINE MONOOXYGENASE"/>
    <property type="match status" value="1"/>
</dbReference>
<evidence type="ECO:0000256" key="3">
    <source>
        <dbReference type="ARBA" id="ARBA00022827"/>
    </source>
</evidence>
<evidence type="ECO:0000256" key="4">
    <source>
        <dbReference type="ARBA" id="ARBA00023002"/>
    </source>
</evidence>
<accession>A0A3N2PZL1</accession>
<protein>
    <submittedName>
        <fullName evidence="5">FAD/NAD(P)-binding domain-containing protein</fullName>
    </submittedName>
</protein>
<keyword evidence="3" id="KW-0274">FAD</keyword>
<dbReference type="GO" id="GO:0004499">
    <property type="term" value="F:N,N-dimethylaniline monooxygenase activity"/>
    <property type="evidence" value="ECO:0007669"/>
    <property type="project" value="InterPro"/>
</dbReference>
<keyword evidence="2" id="KW-0285">Flavoprotein</keyword>
<proteinExistence type="inferred from homology"/>
<organism evidence="5 6">
    <name type="scientific">Sodiomyces alkalinus (strain CBS 110278 / VKM F-3762 / F11)</name>
    <name type="common">Alkaliphilic filamentous fungus</name>
    <dbReference type="NCBI Taxonomy" id="1314773"/>
    <lineage>
        <taxon>Eukaryota</taxon>
        <taxon>Fungi</taxon>
        <taxon>Dikarya</taxon>
        <taxon>Ascomycota</taxon>
        <taxon>Pezizomycotina</taxon>
        <taxon>Sordariomycetes</taxon>
        <taxon>Hypocreomycetidae</taxon>
        <taxon>Glomerellales</taxon>
        <taxon>Plectosphaerellaceae</taxon>
        <taxon>Sodiomyces</taxon>
    </lineage>
</organism>
<evidence type="ECO:0000256" key="2">
    <source>
        <dbReference type="ARBA" id="ARBA00022630"/>
    </source>
</evidence>
<dbReference type="GeneID" id="39580096"/>
<dbReference type="Proteomes" id="UP000272025">
    <property type="component" value="Unassembled WGS sequence"/>
</dbReference>
<dbReference type="GO" id="GO:0050661">
    <property type="term" value="F:NADP binding"/>
    <property type="evidence" value="ECO:0007669"/>
    <property type="project" value="InterPro"/>
</dbReference>
<keyword evidence="6" id="KW-1185">Reference proteome</keyword>
<dbReference type="SUPFAM" id="SSF51905">
    <property type="entry name" value="FAD/NAD(P)-binding domain"/>
    <property type="match status" value="1"/>
</dbReference>
<dbReference type="RefSeq" id="XP_028467766.1">
    <property type="nucleotide sequence ID" value="XM_028611618.1"/>
</dbReference>
<evidence type="ECO:0000313" key="5">
    <source>
        <dbReference type="EMBL" id="ROT39960.1"/>
    </source>
</evidence>
<dbReference type="Pfam" id="PF00743">
    <property type="entry name" value="FMO-like"/>
    <property type="match status" value="1"/>
</dbReference>
<sequence>MEQFDCVVIGAGWYGLGAAKQYHCINPNESLVVFESEGDLGGTWASHRIYPGVKSNNLLGTYEFPDFPMDPDTFDIKPGQHLPGHTINKYLKAYAAEFGISNLIRLNTKVTVAEHQEETAEGGWVLTVVSGDPAKETKVFARRLIVATGLTSEAFLPHFEGQETFGGRIFHGKHFLQNKDTIEPGKTVAVFGGTKFAFDAVYAYASAGVKVNWVIRASGHGPCWISPSYVTPLRKWIEQLANIRFLTWFSPCIWSQAGGYTGVRRFLHGSAIGRFIVDSFWSILGGDVLSLNNLDAHPKTAKLKPWLNAMFVGASFSILNYETDFWELVKGDNVDVYIADLDHLSPGKVHLTDGTALDSDALLAHTGWKHVPPIKFLPEGIEKELGLPHTPAASSAAPASDLANQQALVDRADEDITRQFPRLKHQPVWNKNYVPMTDQKGISAAPDEEVTPYKPLTAWMLYHFVVPASERLLRTRDIAFVGMVSNFSNIITAHLQGLWISAYFSGRLARDPAAAVGDDAAMAKLRYEAVLHNRFGKWRYPVDWGEKTPTFIFDAVPFLDLLLSDLGLSMHRKGGSWSEIWSPYGPRDYKDVNDEWELKYGGGKQV</sequence>
<dbReference type="AlphaFoldDB" id="A0A3N2PZL1"/>
<dbReference type="InterPro" id="IPR036188">
    <property type="entry name" value="FAD/NAD-bd_sf"/>
</dbReference>
<gene>
    <name evidence="5" type="ORF">SODALDRAFT_332108</name>
</gene>